<feature type="transmembrane region" description="Helical" evidence="7">
    <location>
        <begin position="147"/>
        <end position="167"/>
    </location>
</feature>
<dbReference type="PANTHER" id="PTHR30487">
    <property type="entry name" value="TYPE 4 PREPILIN-LIKE PROTEINS LEADER PEPTIDE-PROCESSING ENZYME"/>
    <property type="match status" value="1"/>
</dbReference>
<gene>
    <name evidence="10" type="ORF">DN745_06120</name>
</gene>
<comment type="similarity">
    <text evidence="2">Belongs to the peptidase A24 family.</text>
</comment>
<dbReference type="RefSeq" id="WP_111333028.1">
    <property type="nucleotide sequence ID" value="NZ_CP030032.1"/>
</dbReference>
<keyword evidence="6 7" id="KW-0472">Membrane</keyword>
<dbReference type="KEGG" id="bsed:DN745_06120"/>
<evidence type="ECO:0000256" key="5">
    <source>
        <dbReference type="ARBA" id="ARBA00022989"/>
    </source>
</evidence>
<dbReference type="Pfam" id="PF06750">
    <property type="entry name" value="A24_N_bact"/>
    <property type="match status" value="1"/>
</dbReference>
<dbReference type="Proteomes" id="UP000249799">
    <property type="component" value="Chromosome"/>
</dbReference>
<reference evidence="10 11" key="1">
    <citation type="submission" date="2018-06" db="EMBL/GenBank/DDBJ databases">
        <title>Lujinxingia sediminis gen. nov. sp. nov., a new facultative anaerobic member of the class Deltaproteobacteria, and proposal of Lujinxingaceae fam. nov.</title>
        <authorList>
            <person name="Guo L.-Y."/>
            <person name="Li C.-M."/>
            <person name="Wang S."/>
            <person name="Du Z.-J."/>
        </authorList>
    </citation>
    <scope>NUCLEOTIDE SEQUENCE [LARGE SCALE GENOMIC DNA]</scope>
    <source>
        <strain evidence="10 11">FA350</strain>
    </source>
</reference>
<evidence type="ECO:0008006" key="12">
    <source>
        <dbReference type="Google" id="ProtNLM"/>
    </source>
</evidence>
<accession>A0A2Z4FJR9</accession>
<evidence type="ECO:0000259" key="8">
    <source>
        <dbReference type="Pfam" id="PF01478"/>
    </source>
</evidence>
<dbReference type="Gene3D" id="1.20.120.1220">
    <property type="match status" value="1"/>
</dbReference>
<feature type="transmembrane region" description="Helical" evidence="7">
    <location>
        <begin position="121"/>
        <end position="141"/>
    </location>
</feature>
<evidence type="ECO:0000256" key="3">
    <source>
        <dbReference type="ARBA" id="ARBA00022475"/>
    </source>
</evidence>
<keyword evidence="3" id="KW-1003">Cell membrane</keyword>
<evidence type="ECO:0000256" key="4">
    <source>
        <dbReference type="ARBA" id="ARBA00022692"/>
    </source>
</evidence>
<organism evidence="10 11">
    <name type="scientific">Bradymonas sediminis</name>
    <dbReference type="NCBI Taxonomy" id="1548548"/>
    <lineage>
        <taxon>Bacteria</taxon>
        <taxon>Deltaproteobacteria</taxon>
        <taxon>Bradymonadales</taxon>
        <taxon>Bradymonadaceae</taxon>
        <taxon>Bradymonas</taxon>
    </lineage>
</organism>
<dbReference type="InterPro" id="IPR010627">
    <property type="entry name" value="Prepilin_pept_A24_N"/>
</dbReference>
<dbReference type="Pfam" id="PF01478">
    <property type="entry name" value="Peptidase_A24"/>
    <property type="match status" value="1"/>
</dbReference>
<dbReference type="GO" id="GO:0006465">
    <property type="term" value="P:signal peptide processing"/>
    <property type="evidence" value="ECO:0007669"/>
    <property type="project" value="TreeGrafter"/>
</dbReference>
<evidence type="ECO:0000256" key="6">
    <source>
        <dbReference type="ARBA" id="ARBA00023136"/>
    </source>
</evidence>
<protein>
    <recommendedName>
        <fullName evidence="12">Prepilin peptidase</fullName>
    </recommendedName>
</protein>
<feature type="transmembrane region" description="Helical" evidence="7">
    <location>
        <begin position="82"/>
        <end position="100"/>
    </location>
</feature>
<feature type="transmembrane region" description="Helical" evidence="7">
    <location>
        <begin position="323"/>
        <end position="348"/>
    </location>
</feature>
<comment type="subcellular location">
    <subcellularLocation>
        <location evidence="1">Cell membrane</location>
        <topology evidence="1">Multi-pass membrane protein</topology>
    </subcellularLocation>
</comment>
<keyword evidence="5 7" id="KW-1133">Transmembrane helix</keyword>
<dbReference type="InterPro" id="IPR050882">
    <property type="entry name" value="Prepilin_peptidase/N-MTase"/>
</dbReference>
<feature type="domain" description="Prepilin peptidase A24 N-terminal" evidence="9">
    <location>
        <begin position="18"/>
        <end position="101"/>
    </location>
</feature>
<evidence type="ECO:0000256" key="7">
    <source>
        <dbReference type="SAM" id="Phobius"/>
    </source>
</evidence>
<dbReference type="InterPro" id="IPR000045">
    <property type="entry name" value="Prepilin_IV_endopep_pep"/>
</dbReference>
<feature type="transmembrane region" description="Helical" evidence="7">
    <location>
        <begin position="188"/>
        <end position="209"/>
    </location>
</feature>
<evidence type="ECO:0000313" key="11">
    <source>
        <dbReference type="Proteomes" id="UP000249799"/>
    </source>
</evidence>
<name>A0A2Z4FJR9_9DELT</name>
<feature type="transmembrane region" description="Helical" evidence="7">
    <location>
        <begin position="229"/>
        <end position="256"/>
    </location>
</feature>
<sequence length="353" mass="37794">MMNSIDTIFWLFAGFAFVFGAVVGSFLNVVIYRVPAGLSVVHPPSRCPNCDASIRWHDNIPILSWALFLRGKCRDCGVPISGQYAMVEALTGSLTLALWYKIAHKPFASMEAFQQTEPISYLLPFGLYFVFICLLVVITFVDLEHLLIPHGFTLPGIALGIGVPFLFNAVMPPGSLVGFWPPVTPMESIIGAVAGGVTVIAIFYGYFALRGVPGIGGGDVTLMALVGAWLGWPSLVFVFFAASMQGVIAAGLAMLFGGGLLRDSATIFEEDELPSDAAPAQDDALAQGDARAALDSAEDKDTADESIDDEVEAGALAVPFGPFIALAALEFFFVGNLLPSAFSMSYLYKYGFW</sequence>
<dbReference type="GO" id="GO:0005886">
    <property type="term" value="C:plasma membrane"/>
    <property type="evidence" value="ECO:0007669"/>
    <property type="project" value="UniProtKB-SubCell"/>
</dbReference>
<keyword evidence="11" id="KW-1185">Reference proteome</keyword>
<evidence type="ECO:0000256" key="2">
    <source>
        <dbReference type="ARBA" id="ARBA00005801"/>
    </source>
</evidence>
<dbReference type="OrthoDB" id="9789291at2"/>
<dbReference type="AlphaFoldDB" id="A0A2Z4FJR9"/>
<dbReference type="PANTHER" id="PTHR30487:SF0">
    <property type="entry name" value="PREPILIN LEADER PEPTIDASE_N-METHYLTRANSFERASE-RELATED"/>
    <property type="match status" value="1"/>
</dbReference>
<evidence type="ECO:0000256" key="1">
    <source>
        <dbReference type="ARBA" id="ARBA00004651"/>
    </source>
</evidence>
<feature type="transmembrane region" description="Helical" evidence="7">
    <location>
        <begin position="7"/>
        <end position="31"/>
    </location>
</feature>
<proteinExistence type="inferred from homology"/>
<dbReference type="GO" id="GO:0004190">
    <property type="term" value="F:aspartic-type endopeptidase activity"/>
    <property type="evidence" value="ECO:0007669"/>
    <property type="project" value="InterPro"/>
</dbReference>
<evidence type="ECO:0000313" key="10">
    <source>
        <dbReference type="EMBL" id="AWV88938.1"/>
    </source>
</evidence>
<dbReference type="EMBL" id="CP030032">
    <property type="protein sequence ID" value="AWV88938.1"/>
    <property type="molecule type" value="Genomic_DNA"/>
</dbReference>
<keyword evidence="4 7" id="KW-0812">Transmembrane</keyword>
<evidence type="ECO:0000259" key="9">
    <source>
        <dbReference type="Pfam" id="PF06750"/>
    </source>
</evidence>
<feature type="domain" description="Prepilin type IV endopeptidase peptidase" evidence="8">
    <location>
        <begin position="129"/>
        <end position="249"/>
    </location>
</feature>